<evidence type="ECO:0000256" key="1">
    <source>
        <dbReference type="PROSITE-ProRule" id="PRU00221"/>
    </source>
</evidence>
<dbReference type="AlphaFoldDB" id="A0A918XAK2"/>
<keyword evidence="1" id="KW-0853">WD repeat</keyword>
<dbReference type="InterPro" id="IPR001680">
    <property type="entry name" value="WD40_rpt"/>
</dbReference>
<accession>A0A918XAK2</accession>
<comment type="caution">
    <text evidence="2">The sequence shown here is derived from an EMBL/GenBank/DDBJ whole genome shotgun (WGS) entry which is preliminary data.</text>
</comment>
<keyword evidence="3" id="KW-1185">Reference proteome</keyword>
<dbReference type="Proteomes" id="UP000654947">
    <property type="component" value="Unassembled WGS sequence"/>
</dbReference>
<dbReference type="SUPFAM" id="SSF50978">
    <property type="entry name" value="WD40 repeat-like"/>
    <property type="match status" value="2"/>
</dbReference>
<name>A0A918XAK2_9ACTN</name>
<proteinExistence type="predicted"/>
<evidence type="ECO:0008006" key="4">
    <source>
        <dbReference type="Google" id="ProtNLM"/>
    </source>
</evidence>
<sequence length="733" mass="80682">MAVSVPNVDMPERAHDPAHRFRDYATLVEQIFTRGPQTVADQIGNHVPGGTDPSSPPGHLRWLLLSRAHLLARSHDRAEVACVLYDLLAPRTPVFAWLTGVERALPPVRLTARGPEGVPEDPRLVRVLTGHRAPVRSIAWSPDGEQLATVGAYDSCVQIWRTRDWSRQERLDITGASLDEAVWSPDGHRLAVLGRSDRFPDLGEHEPDDVHGRQGRVEHVHMVLVYATATWKEIAATPTAPRWGTGDRPSLAWSPDSRTLAIGEDIGVRLWAMEAPEQPAWLGPVPDVRKILDLDWHPDGTLTALVQREQHLSGKRPTVPASMLVTWPEPNTAPHFRSWHEGLPGRPYAGLRRHPDGARACLFAGRGPDLCEPDGSGMLWQRSRFGHLGPQTRAVEWSPDGHRLAELRSRHQGWADIVLWGTERGREPSVSARIDCAPEETTALAWSPGADLLATGGVSGVRLWRPETGKPHHGSFDMRVTTPVWSPDGAHVAVLSPGLGEWFVVDARDPAEPEPFGPECPFPRRDPEKEKELVETARQEGEDHDPYTGVYGRHAPDAVSPGQELYALAGDGDPIRVFDLRGGGSRLLGKEGPGGRWMLLRFTPQADRLVSLHQRTLTRQDGGEREEELVLTLWDVATGRPSARERLWRDRTSETERVEHPRALAVGRTHLAWCGGEGTVALHDSATLKPVSRTRTTGAATGLVFSPDEDALAVVGDGGVRVVDLVEVGDRAR</sequence>
<dbReference type="PROSITE" id="PS50294">
    <property type="entry name" value="WD_REPEATS_REGION"/>
    <property type="match status" value="1"/>
</dbReference>
<dbReference type="Pfam" id="PF00400">
    <property type="entry name" value="WD40"/>
    <property type="match status" value="1"/>
</dbReference>
<dbReference type="InterPro" id="IPR015943">
    <property type="entry name" value="WD40/YVTN_repeat-like_dom_sf"/>
</dbReference>
<feature type="repeat" description="WD" evidence="1">
    <location>
        <begin position="128"/>
        <end position="170"/>
    </location>
</feature>
<evidence type="ECO:0000313" key="3">
    <source>
        <dbReference type="Proteomes" id="UP000654947"/>
    </source>
</evidence>
<dbReference type="InterPro" id="IPR036322">
    <property type="entry name" value="WD40_repeat_dom_sf"/>
</dbReference>
<dbReference type="PROSITE" id="PS50082">
    <property type="entry name" value="WD_REPEATS_2"/>
    <property type="match status" value="1"/>
</dbReference>
<dbReference type="Gene3D" id="2.130.10.10">
    <property type="entry name" value="YVTN repeat-like/Quinoprotein amine dehydrogenase"/>
    <property type="match status" value="3"/>
</dbReference>
<gene>
    <name evidence="2" type="ORF">GCM10007147_12930</name>
</gene>
<protein>
    <recommendedName>
        <fullName evidence="4">WD40 repeat domain-containing protein</fullName>
    </recommendedName>
</protein>
<evidence type="ECO:0000313" key="2">
    <source>
        <dbReference type="EMBL" id="GHD20502.1"/>
    </source>
</evidence>
<dbReference type="PANTHER" id="PTHR19879:SF9">
    <property type="entry name" value="TRANSCRIPTION INITIATION FACTOR TFIID SUBUNIT 5"/>
    <property type="match status" value="1"/>
</dbReference>
<organism evidence="2 3">
    <name type="scientific">Nocardiopsis kunsanensis</name>
    <dbReference type="NCBI Taxonomy" id="141693"/>
    <lineage>
        <taxon>Bacteria</taxon>
        <taxon>Bacillati</taxon>
        <taxon>Actinomycetota</taxon>
        <taxon>Actinomycetes</taxon>
        <taxon>Streptosporangiales</taxon>
        <taxon>Nocardiopsidaceae</taxon>
        <taxon>Nocardiopsis</taxon>
    </lineage>
</organism>
<dbReference type="PANTHER" id="PTHR19879">
    <property type="entry name" value="TRANSCRIPTION INITIATION FACTOR TFIID"/>
    <property type="match status" value="1"/>
</dbReference>
<reference evidence="2 3" key="1">
    <citation type="journal article" date="2014" name="Int. J. Syst. Evol. Microbiol.">
        <title>Complete genome sequence of Corynebacterium casei LMG S-19264T (=DSM 44701T), isolated from a smear-ripened cheese.</title>
        <authorList>
            <consortium name="US DOE Joint Genome Institute (JGI-PGF)"/>
            <person name="Walter F."/>
            <person name="Albersmeier A."/>
            <person name="Kalinowski J."/>
            <person name="Ruckert C."/>
        </authorList>
    </citation>
    <scope>NUCLEOTIDE SEQUENCE [LARGE SCALE GENOMIC DNA]</scope>
    <source>
        <strain evidence="2 3">KCTC 19473</strain>
    </source>
</reference>
<dbReference type="EMBL" id="BMXL01000004">
    <property type="protein sequence ID" value="GHD20502.1"/>
    <property type="molecule type" value="Genomic_DNA"/>
</dbReference>
<dbReference type="SMART" id="SM00320">
    <property type="entry name" value="WD40"/>
    <property type="match status" value="4"/>
</dbReference>